<dbReference type="CDD" id="cd06259">
    <property type="entry name" value="YdcF-like"/>
    <property type="match status" value="1"/>
</dbReference>
<accession>A0A2T6BW25</accession>
<dbReference type="Pfam" id="PF02698">
    <property type="entry name" value="DUF218"/>
    <property type="match status" value="1"/>
</dbReference>
<evidence type="ECO:0000313" key="3">
    <source>
        <dbReference type="Proteomes" id="UP000244240"/>
    </source>
</evidence>
<dbReference type="AlphaFoldDB" id="A0A2T6BW25"/>
<organism evidence="2 3">
    <name type="scientific">Melghirimyces profundicolus</name>
    <dbReference type="NCBI Taxonomy" id="1242148"/>
    <lineage>
        <taxon>Bacteria</taxon>
        <taxon>Bacillati</taxon>
        <taxon>Bacillota</taxon>
        <taxon>Bacilli</taxon>
        <taxon>Bacillales</taxon>
        <taxon>Thermoactinomycetaceae</taxon>
        <taxon>Melghirimyces</taxon>
    </lineage>
</organism>
<name>A0A2T6BW25_9BACL</name>
<gene>
    <name evidence="2" type="ORF">C8P63_10927</name>
</gene>
<dbReference type="GO" id="GO:0005886">
    <property type="term" value="C:plasma membrane"/>
    <property type="evidence" value="ECO:0007669"/>
    <property type="project" value="TreeGrafter"/>
</dbReference>
<dbReference type="InterPro" id="IPR051599">
    <property type="entry name" value="Cell_Envelope_Assoc"/>
</dbReference>
<proteinExistence type="predicted"/>
<dbReference type="InterPro" id="IPR003848">
    <property type="entry name" value="DUF218"/>
</dbReference>
<dbReference type="EMBL" id="QBKR01000009">
    <property type="protein sequence ID" value="PTX60263.1"/>
    <property type="molecule type" value="Genomic_DNA"/>
</dbReference>
<dbReference type="GO" id="GO:0000270">
    <property type="term" value="P:peptidoglycan metabolic process"/>
    <property type="evidence" value="ECO:0007669"/>
    <property type="project" value="TreeGrafter"/>
</dbReference>
<reference evidence="2 3" key="1">
    <citation type="submission" date="2018-04" db="EMBL/GenBank/DDBJ databases">
        <title>Genomic Encyclopedia of Archaeal and Bacterial Type Strains, Phase II (KMG-II): from individual species to whole genera.</title>
        <authorList>
            <person name="Goeker M."/>
        </authorList>
    </citation>
    <scope>NUCLEOTIDE SEQUENCE [LARGE SCALE GENOMIC DNA]</scope>
    <source>
        <strain evidence="2 3">DSM 45787</strain>
    </source>
</reference>
<evidence type="ECO:0000259" key="1">
    <source>
        <dbReference type="Pfam" id="PF02698"/>
    </source>
</evidence>
<feature type="domain" description="DUF218" evidence="1">
    <location>
        <begin position="39"/>
        <end position="169"/>
    </location>
</feature>
<dbReference type="PANTHER" id="PTHR30336:SF4">
    <property type="entry name" value="ENVELOPE BIOGENESIS FACTOR ELYC"/>
    <property type="match status" value="1"/>
</dbReference>
<dbReference type="OrthoDB" id="9782395at2"/>
<dbReference type="RefSeq" id="WP_108022912.1">
    <property type="nucleotide sequence ID" value="NZ_QBKR01000009.1"/>
</dbReference>
<dbReference type="InterPro" id="IPR014729">
    <property type="entry name" value="Rossmann-like_a/b/a_fold"/>
</dbReference>
<dbReference type="Gene3D" id="3.40.50.620">
    <property type="entry name" value="HUPs"/>
    <property type="match status" value="1"/>
</dbReference>
<evidence type="ECO:0000313" key="2">
    <source>
        <dbReference type="EMBL" id="PTX60263.1"/>
    </source>
</evidence>
<dbReference type="GO" id="GO:0043164">
    <property type="term" value="P:Gram-negative-bacterium-type cell wall biogenesis"/>
    <property type="evidence" value="ECO:0007669"/>
    <property type="project" value="TreeGrafter"/>
</dbReference>
<protein>
    <submittedName>
        <fullName evidence="2">Uncharacterized SAM-binding protein YcdF (DUF218 family)</fullName>
    </submittedName>
</protein>
<sequence length="186" mass="20696">MIEWIVPAGAVAGIGWFGMWRLVSSYDGKTCQPVRREGAIVLGASLKNGQPGPALTERLDQALKMHREGLAPRLILSGGAPGKKAVEAQVMKDWLTAQGVPEKALLLEDRSTDTSENLSNTREILRRHGIRDVYLITHDFHMYRAARYAKRAGVPVTPAPFKSGSLRISYHKTRECLALVKYYLLR</sequence>
<dbReference type="PANTHER" id="PTHR30336">
    <property type="entry name" value="INNER MEMBRANE PROTEIN, PROBABLE PERMEASE"/>
    <property type="match status" value="1"/>
</dbReference>
<dbReference type="Proteomes" id="UP000244240">
    <property type="component" value="Unassembled WGS sequence"/>
</dbReference>
<comment type="caution">
    <text evidence="2">The sequence shown here is derived from an EMBL/GenBank/DDBJ whole genome shotgun (WGS) entry which is preliminary data.</text>
</comment>
<keyword evidence="3" id="KW-1185">Reference proteome</keyword>